<evidence type="ECO:0000313" key="2">
    <source>
        <dbReference type="Proteomes" id="UP001595904"/>
    </source>
</evidence>
<gene>
    <name evidence="1" type="ORF">ACFPN2_09690</name>
</gene>
<sequence>MSASLPVLLVSPNVDSFPAITSREVDQLRQARKLFDAGFYDHALLDIWNAAVHNLRRRCEAYGMDLFESVAKDEAGRKKYNKDGDSISERWAGVDDLVVISCCTKLGLLNKKAGKALEMINWMRNHASPAHDSENKVEHGDVIALSLLLQHNLFDSPLPDPGHSVSGLFDPIKTSKLDSDQMSILQDQVAALGVADIKVAFGFLLDLLCKGQEPALSNAASIFPVLWKRSSEDLRKTAGLRYQTYKISPQEDTSADSSAASRLLDFLVAVQGVRYIPDGSRAVLYRHAAKALAKAKDASYGWSQEVDAAKTLEQFGPYVPNNAFGEVYQEVIATWCGNHWGRSSAHEHLTEYVESLNTSQVRQLAELFVSNDRANAELFQAKPKAFAVELLLHLKSKLTIQAHLTELDAVIAEVKSM</sequence>
<dbReference type="EMBL" id="JBHSDU010000003">
    <property type="protein sequence ID" value="MFC4309352.1"/>
    <property type="molecule type" value="Genomic_DNA"/>
</dbReference>
<name>A0ABV8SPE8_9GAMM</name>
<dbReference type="Proteomes" id="UP001595904">
    <property type="component" value="Unassembled WGS sequence"/>
</dbReference>
<comment type="caution">
    <text evidence="1">The sequence shown here is derived from an EMBL/GenBank/DDBJ whole genome shotgun (WGS) entry which is preliminary data.</text>
</comment>
<dbReference type="RefSeq" id="WP_380596408.1">
    <property type="nucleotide sequence ID" value="NZ_JBHSDU010000003.1"/>
</dbReference>
<protein>
    <submittedName>
        <fullName evidence="1">Uncharacterized protein</fullName>
    </submittedName>
</protein>
<accession>A0ABV8SPE8</accession>
<evidence type="ECO:0000313" key="1">
    <source>
        <dbReference type="EMBL" id="MFC4309352.1"/>
    </source>
</evidence>
<keyword evidence="2" id="KW-1185">Reference proteome</keyword>
<proteinExistence type="predicted"/>
<reference evidence="2" key="1">
    <citation type="journal article" date="2019" name="Int. J. Syst. Evol. Microbiol.">
        <title>The Global Catalogue of Microorganisms (GCM) 10K type strain sequencing project: providing services to taxonomists for standard genome sequencing and annotation.</title>
        <authorList>
            <consortium name="The Broad Institute Genomics Platform"/>
            <consortium name="The Broad Institute Genome Sequencing Center for Infectious Disease"/>
            <person name="Wu L."/>
            <person name="Ma J."/>
        </authorList>
    </citation>
    <scope>NUCLEOTIDE SEQUENCE [LARGE SCALE GENOMIC DNA]</scope>
    <source>
        <strain evidence="2">CGMCC 1.10759</strain>
    </source>
</reference>
<organism evidence="1 2">
    <name type="scientific">Steroidobacter flavus</name>
    <dbReference type="NCBI Taxonomy" id="1842136"/>
    <lineage>
        <taxon>Bacteria</taxon>
        <taxon>Pseudomonadati</taxon>
        <taxon>Pseudomonadota</taxon>
        <taxon>Gammaproteobacteria</taxon>
        <taxon>Steroidobacterales</taxon>
        <taxon>Steroidobacteraceae</taxon>
        <taxon>Steroidobacter</taxon>
    </lineage>
</organism>